<evidence type="ECO:0000313" key="2">
    <source>
        <dbReference type="Proteomes" id="UP000593575"/>
    </source>
</evidence>
<dbReference type="AlphaFoldDB" id="A0A7J9JYX0"/>
<comment type="caution">
    <text evidence="1">The sequence shown here is derived from an EMBL/GenBank/DDBJ whole genome shotgun (WGS) entry which is preliminary data.</text>
</comment>
<gene>
    <name evidence="1" type="ORF">Goarm_005090</name>
</gene>
<proteinExistence type="predicted"/>
<dbReference type="EMBL" id="JABFAE010000010">
    <property type="protein sequence ID" value="MBA0839353.1"/>
    <property type="molecule type" value="Genomic_DNA"/>
</dbReference>
<organism evidence="1 2">
    <name type="scientific">Gossypium armourianum</name>
    <dbReference type="NCBI Taxonomy" id="34283"/>
    <lineage>
        <taxon>Eukaryota</taxon>
        <taxon>Viridiplantae</taxon>
        <taxon>Streptophyta</taxon>
        <taxon>Embryophyta</taxon>
        <taxon>Tracheophyta</taxon>
        <taxon>Spermatophyta</taxon>
        <taxon>Magnoliopsida</taxon>
        <taxon>eudicotyledons</taxon>
        <taxon>Gunneridae</taxon>
        <taxon>Pentapetalae</taxon>
        <taxon>rosids</taxon>
        <taxon>malvids</taxon>
        <taxon>Malvales</taxon>
        <taxon>Malvaceae</taxon>
        <taxon>Malvoideae</taxon>
        <taxon>Gossypium</taxon>
    </lineage>
</organism>
<dbReference type="Proteomes" id="UP000593575">
    <property type="component" value="Unassembled WGS sequence"/>
</dbReference>
<name>A0A7J9JYX0_9ROSI</name>
<accession>A0A7J9JYX0</accession>
<keyword evidence="2" id="KW-1185">Reference proteome</keyword>
<protein>
    <submittedName>
        <fullName evidence="1">Uncharacterized protein</fullName>
    </submittedName>
</protein>
<sequence length="76" mass="8319">MVIKPFCLSPFFAQNAAVNCHQGKSVNPPEEAAVIDKKLSREQKAILETRLAQFEATLSTSPKDETALEVSLGIFL</sequence>
<evidence type="ECO:0000313" key="1">
    <source>
        <dbReference type="EMBL" id="MBA0839353.1"/>
    </source>
</evidence>
<reference evidence="1 2" key="1">
    <citation type="journal article" date="2019" name="Genome Biol. Evol.">
        <title>Insights into the evolution of the New World diploid cottons (Gossypium, subgenus Houzingenia) based on genome sequencing.</title>
        <authorList>
            <person name="Grover C.E."/>
            <person name="Arick M.A. 2nd"/>
            <person name="Thrash A."/>
            <person name="Conover J.L."/>
            <person name="Sanders W.S."/>
            <person name="Peterson D.G."/>
            <person name="Frelichowski J.E."/>
            <person name="Scheffler J.A."/>
            <person name="Scheffler B.E."/>
            <person name="Wendel J.F."/>
        </authorList>
    </citation>
    <scope>NUCLEOTIDE SEQUENCE [LARGE SCALE GENOMIC DNA]</scope>
    <source>
        <strain evidence="1">6</strain>
        <tissue evidence="1">Leaf</tissue>
    </source>
</reference>